<keyword evidence="2" id="KW-0378">Hydrolase</keyword>
<proteinExistence type="predicted"/>
<dbReference type="InterPro" id="IPR051703">
    <property type="entry name" value="NF-kappa-B_Signaling_Reg"/>
</dbReference>
<dbReference type="Gene3D" id="3.90.320.10">
    <property type="match status" value="1"/>
</dbReference>
<keyword evidence="2" id="KW-0255">Endonuclease</keyword>
<evidence type="ECO:0000259" key="1">
    <source>
        <dbReference type="Pfam" id="PF09588"/>
    </source>
</evidence>
<sequence>MRIHNIEQRTYEWHLIKHGVIGGTLAKGLFVKSDTLLIDLLSQKLEEFDYEESYISFDMQRGIDLEPQAREELSREIFVQFNEVGFIQHETIDILGISPDGISDDHTIQCEIKCPAAKKHTSTILADEIHSDNIHQVLHAFVVNEKLESLFFCSYRPENKIKPLWYKEIKKDSLIDLGTKSKPQVKSVSEWKDIALNEAKQLQEDIDSAIDKLKNLYQ</sequence>
<dbReference type="EMBL" id="LR796610">
    <property type="protein sequence ID" value="CAB4154090.1"/>
    <property type="molecule type" value="Genomic_DNA"/>
</dbReference>
<dbReference type="InterPro" id="IPR011335">
    <property type="entry name" value="Restrct_endonuc-II-like"/>
</dbReference>
<evidence type="ECO:0000313" key="2">
    <source>
        <dbReference type="EMBL" id="CAB4154090.1"/>
    </source>
</evidence>
<gene>
    <name evidence="2" type="ORF">UFOVP633_2</name>
</gene>
<accession>A0A6J5NF01</accession>
<organism evidence="2">
    <name type="scientific">uncultured Caudovirales phage</name>
    <dbReference type="NCBI Taxonomy" id="2100421"/>
    <lineage>
        <taxon>Viruses</taxon>
        <taxon>Duplodnaviria</taxon>
        <taxon>Heunggongvirae</taxon>
        <taxon>Uroviricota</taxon>
        <taxon>Caudoviricetes</taxon>
        <taxon>Peduoviridae</taxon>
        <taxon>Maltschvirus</taxon>
        <taxon>Maltschvirus maltsch</taxon>
    </lineage>
</organism>
<dbReference type="PANTHER" id="PTHR46609:SF6">
    <property type="entry name" value="EXONUCLEASE, PHAGE-TYPE_RECB, C-TERMINAL DOMAIN-CONTAINING PROTEIN-RELATED"/>
    <property type="match status" value="1"/>
</dbReference>
<name>A0A6J5NF01_9CAUD</name>
<protein>
    <submittedName>
        <fullName evidence="2">Phage_rel_nuc, putative phage-type endonuclease</fullName>
    </submittedName>
</protein>
<feature type="domain" description="YqaJ viral recombinase" evidence="1">
    <location>
        <begin position="12"/>
        <end position="143"/>
    </location>
</feature>
<dbReference type="GO" id="GO:0004519">
    <property type="term" value="F:endonuclease activity"/>
    <property type="evidence" value="ECO:0007669"/>
    <property type="project" value="UniProtKB-KW"/>
</dbReference>
<dbReference type="SUPFAM" id="SSF52980">
    <property type="entry name" value="Restriction endonuclease-like"/>
    <property type="match status" value="1"/>
</dbReference>
<keyword evidence="2" id="KW-0540">Nuclease</keyword>
<dbReference type="InterPro" id="IPR019080">
    <property type="entry name" value="YqaJ_viral_recombinase"/>
</dbReference>
<dbReference type="InterPro" id="IPR011604">
    <property type="entry name" value="PDDEXK-like_dom_sf"/>
</dbReference>
<dbReference type="Pfam" id="PF09588">
    <property type="entry name" value="YqaJ"/>
    <property type="match status" value="1"/>
</dbReference>
<reference evidence="2" key="1">
    <citation type="submission" date="2020-04" db="EMBL/GenBank/DDBJ databases">
        <authorList>
            <person name="Chiriac C."/>
            <person name="Salcher M."/>
            <person name="Ghai R."/>
            <person name="Kavagutti S V."/>
        </authorList>
    </citation>
    <scope>NUCLEOTIDE SEQUENCE</scope>
</reference>
<dbReference type="PANTHER" id="PTHR46609">
    <property type="entry name" value="EXONUCLEASE, PHAGE-TYPE/RECB, C-TERMINAL DOMAIN-CONTAINING PROTEIN"/>
    <property type="match status" value="1"/>
</dbReference>